<dbReference type="Gene3D" id="3.90.1530.10">
    <property type="entry name" value="Conserved hypothetical protein from pyrococcus furiosus pfu- 392566-001, ParB domain"/>
    <property type="match status" value="1"/>
</dbReference>
<evidence type="ECO:0000259" key="1">
    <source>
        <dbReference type="SMART" id="SM00470"/>
    </source>
</evidence>
<feature type="domain" description="ParB-like N-terminal" evidence="1">
    <location>
        <begin position="9"/>
        <end position="108"/>
    </location>
</feature>
<dbReference type="SUPFAM" id="SSF110849">
    <property type="entry name" value="ParB/Sulfiredoxin"/>
    <property type="match status" value="1"/>
</dbReference>
<name>X0WD58_9ZZZZ</name>
<dbReference type="InterPro" id="IPR050336">
    <property type="entry name" value="Chromosome_partition/occlusion"/>
</dbReference>
<organism evidence="2">
    <name type="scientific">marine sediment metagenome</name>
    <dbReference type="NCBI Taxonomy" id="412755"/>
    <lineage>
        <taxon>unclassified sequences</taxon>
        <taxon>metagenomes</taxon>
        <taxon>ecological metagenomes</taxon>
    </lineage>
</organism>
<dbReference type="GO" id="GO:0007059">
    <property type="term" value="P:chromosome segregation"/>
    <property type="evidence" value="ECO:0007669"/>
    <property type="project" value="TreeGrafter"/>
</dbReference>
<comment type="caution">
    <text evidence="2">The sequence shown here is derived from an EMBL/GenBank/DDBJ whole genome shotgun (WGS) entry which is preliminary data.</text>
</comment>
<dbReference type="SMART" id="SM00470">
    <property type="entry name" value="ParB"/>
    <property type="match status" value="1"/>
</dbReference>
<evidence type="ECO:0000313" key="2">
    <source>
        <dbReference type="EMBL" id="GAG28909.1"/>
    </source>
</evidence>
<feature type="non-terminal residue" evidence="2">
    <location>
        <position position="178"/>
    </location>
</feature>
<dbReference type="InterPro" id="IPR003115">
    <property type="entry name" value="ParB_N"/>
</dbReference>
<dbReference type="EMBL" id="BARS01045015">
    <property type="protein sequence ID" value="GAG28909.1"/>
    <property type="molecule type" value="Genomic_DNA"/>
</dbReference>
<gene>
    <name evidence="2" type="ORF">S01H1_67927</name>
</gene>
<protein>
    <recommendedName>
        <fullName evidence="1">ParB-like N-terminal domain-containing protein</fullName>
    </recommendedName>
</protein>
<dbReference type="AlphaFoldDB" id="X0WD58"/>
<accession>X0WD58</accession>
<reference evidence="2" key="1">
    <citation type="journal article" date="2014" name="Front. Microbiol.">
        <title>High frequency of phylogenetically diverse reductive dehalogenase-homologous genes in deep subseafloor sedimentary metagenomes.</title>
        <authorList>
            <person name="Kawai M."/>
            <person name="Futagami T."/>
            <person name="Toyoda A."/>
            <person name="Takaki Y."/>
            <person name="Nishi S."/>
            <person name="Hori S."/>
            <person name="Arai W."/>
            <person name="Tsubouchi T."/>
            <person name="Morono Y."/>
            <person name="Uchiyama I."/>
            <person name="Ito T."/>
            <person name="Fujiyama A."/>
            <person name="Inagaki F."/>
            <person name="Takami H."/>
        </authorList>
    </citation>
    <scope>NUCLEOTIDE SEQUENCE</scope>
    <source>
        <strain evidence="2">Expedition CK06-06</strain>
    </source>
</reference>
<sequence>MKEYKFALKTIEISDIKPNPNNPRGLRVRYNDDQFSYLKRSIKQFGLLVPFVVQELEGEKKKYRLVDGERRYWALKELGSKTVSANVIIEKVDEDEVKNIMFHIHTNRVQWNPCQQCKALESLYEQLKIKFDKNEKKMEIELVKLTGTNKRTAKDRLNFLRWPMSIKQKAYDEDLDLF</sequence>
<dbReference type="GO" id="GO:0005694">
    <property type="term" value="C:chromosome"/>
    <property type="evidence" value="ECO:0007669"/>
    <property type="project" value="TreeGrafter"/>
</dbReference>
<dbReference type="PANTHER" id="PTHR33375:SF1">
    <property type="entry name" value="CHROMOSOME-PARTITIONING PROTEIN PARB-RELATED"/>
    <property type="match status" value="1"/>
</dbReference>
<proteinExistence type="predicted"/>
<dbReference type="Pfam" id="PF02195">
    <property type="entry name" value="ParB_N"/>
    <property type="match status" value="1"/>
</dbReference>
<dbReference type="GO" id="GO:0045881">
    <property type="term" value="P:positive regulation of sporulation resulting in formation of a cellular spore"/>
    <property type="evidence" value="ECO:0007669"/>
    <property type="project" value="TreeGrafter"/>
</dbReference>
<dbReference type="InterPro" id="IPR036086">
    <property type="entry name" value="ParB/Sulfiredoxin_sf"/>
</dbReference>
<dbReference type="PANTHER" id="PTHR33375">
    <property type="entry name" value="CHROMOSOME-PARTITIONING PROTEIN PARB-RELATED"/>
    <property type="match status" value="1"/>
</dbReference>